<accession>A0A822LEX8</accession>
<reference evidence="1 2" key="1">
    <citation type="submission" date="2012-04" db="EMBL/GenBank/DDBJ databases">
        <authorList>
            <person name="Genoscope - CEA"/>
        </authorList>
    </citation>
    <scope>NUCLEOTIDE SEQUENCE [LARGE SCALE GENOMIC DNA]</scope>
    <source>
        <strain evidence="1 2">9432</strain>
    </source>
</reference>
<protein>
    <recommendedName>
        <fullName evidence="3">Glycosyl transferase family 1 domain-containing protein</fullName>
    </recommendedName>
</protein>
<evidence type="ECO:0000313" key="2">
    <source>
        <dbReference type="Proteomes" id="UP000005806"/>
    </source>
</evidence>
<dbReference type="RefSeq" id="WP_002755221.1">
    <property type="nucleotide sequence ID" value="NZ_HE972584.1"/>
</dbReference>
<dbReference type="Proteomes" id="UP000005806">
    <property type="component" value="Unassembled WGS sequence"/>
</dbReference>
<comment type="caution">
    <text evidence="1">The sequence shown here is derived from an EMBL/GenBank/DDBJ whole genome shotgun (WGS) entry which is preliminary data.</text>
</comment>
<dbReference type="Gene3D" id="3.40.50.2000">
    <property type="entry name" value="Glycogen Phosphorylase B"/>
    <property type="match status" value="1"/>
</dbReference>
<evidence type="ECO:0000313" key="1">
    <source>
        <dbReference type="EMBL" id="CCH93435.1"/>
    </source>
</evidence>
<organism evidence="1 2">
    <name type="scientific">Microcystis aeruginosa PCC 9432</name>
    <dbReference type="NCBI Taxonomy" id="1160280"/>
    <lineage>
        <taxon>Bacteria</taxon>
        <taxon>Bacillati</taxon>
        <taxon>Cyanobacteriota</taxon>
        <taxon>Cyanophyceae</taxon>
        <taxon>Oscillatoriophycideae</taxon>
        <taxon>Chroococcales</taxon>
        <taxon>Microcystaceae</taxon>
        <taxon>Microcystis</taxon>
    </lineage>
</organism>
<sequence length="296" mass="33951">MQKNSITVVIVDDISSTLYFKDFLNLKYKKVCIVFNRDAEMYLEGLMFRLNLQKNIFIFKYYYVFRNYISYLRMRKFEKKVHTLVDKLITLGEADVPSYLAKSEKVTVIVPYLDPKPVPWHYTGSGKVFFVGSGFHFPNYLAVEWLLCKLAPKLLKLNSTIKIVIAGTAPQEIPESWHIENAELLGFAPQEKVDHLFQTADMFLCPIKNDHGVKIKSIECVSYGTPLYATAATLKGLPYLSDMPVLDLDNPDEAATYICETISKREDLEKLSEKILKSASEFAITEKDRWGKTVLD</sequence>
<proteinExistence type="predicted"/>
<dbReference type="EMBL" id="CAIH01000233">
    <property type="protein sequence ID" value="CCH93435.1"/>
    <property type="molecule type" value="Genomic_DNA"/>
</dbReference>
<name>A0A822LEX8_MICAE</name>
<gene>
    <name evidence="1" type="ORF">MICCA_3080003</name>
</gene>
<dbReference type="SUPFAM" id="SSF53756">
    <property type="entry name" value="UDP-Glycosyltransferase/glycogen phosphorylase"/>
    <property type="match status" value="1"/>
</dbReference>
<evidence type="ECO:0008006" key="3">
    <source>
        <dbReference type="Google" id="ProtNLM"/>
    </source>
</evidence>
<dbReference type="Pfam" id="PF13692">
    <property type="entry name" value="Glyco_trans_1_4"/>
    <property type="match status" value="1"/>
</dbReference>
<dbReference type="AlphaFoldDB" id="A0A822LEX8"/>